<evidence type="ECO:0000256" key="2">
    <source>
        <dbReference type="ARBA" id="ARBA00006751"/>
    </source>
</evidence>
<evidence type="ECO:0000256" key="6">
    <source>
        <dbReference type="ARBA" id="ARBA00022676"/>
    </source>
</evidence>
<dbReference type="EMBL" id="JAWDGP010003531">
    <property type="protein sequence ID" value="KAK3773605.1"/>
    <property type="molecule type" value="Genomic_DNA"/>
</dbReference>
<dbReference type="GO" id="GO:0006166">
    <property type="term" value="P:purine ribonucleoside salvage"/>
    <property type="evidence" value="ECO:0007669"/>
    <property type="project" value="UniProtKB-KW"/>
</dbReference>
<accession>A0AAE0ZQK1</accession>
<evidence type="ECO:0000256" key="1">
    <source>
        <dbReference type="ARBA" id="ARBA00005058"/>
    </source>
</evidence>
<dbReference type="PANTHER" id="PTHR11904">
    <property type="entry name" value="METHYLTHIOADENOSINE/PURINE NUCLEOSIDE PHOSPHORYLASE"/>
    <property type="match status" value="1"/>
</dbReference>
<evidence type="ECO:0000256" key="5">
    <source>
        <dbReference type="ARBA" id="ARBA00013834"/>
    </source>
</evidence>
<dbReference type="InterPro" id="IPR011270">
    <property type="entry name" value="Pur_Nuc_Pase_Ino/Guo-sp"/>
</dbReference>
<dbReference type="AlphaFoldDB" id="A0AAE0ZQK1"/>
<evidence type="ECO:0000313" key="15">
    <source>
        <dbReference type="EMBL" id="KAK3773605.1"/>
    </source>
</evidence>
<dbReference type="Pfam" id="PF01048">
    <property type="entry name" value="PNP_UDP_1"/>
    <property type="match status" value="1"/>
</dbReference>
<feature type="domain" description="Nucleoside phosphorylase" evidence="14">
    <location>
        <begin position="34"/>
        <end position="287"/>
    </location>
</feature>
<dbReference type="EC" id="2.4.2.1" evidence="4 13"/>
<comment type="similarity">
    <text evidence="2 13">Belongs to the PNP/MTAP phosphorylase family.</text>
</comment>
<reference evidence="15" key="1">
    <citation type="journal article" date="2023" name="G3 (Bethesda)">
        <title>A reference genome for the long-term kleptoplast-retaining sea slug Elysia crispata morphotype clarki.</title>
        <authorList>
            <person name="Eastman K.E."/>
            <person name="Pendleton A.L."/>
            <person name="Shaikh M.A."/>
            <person name="Suttiyut T."/>
            <person name="Ogas R."/>
            <person name="Tomko P."/>
            <person name="Gavelis G."/>
            <person name="Widhalm J.R."/>
            <person name="Wisecaver J.H."/>
        </authorList>
    </citation>
    <scope>NUCLEOTIDE SEQUENCE</scope>
    <source>
        <strain evidence="15">ECLA1</strain>
    </source>
</reference>
<evidence type="ECO:0000256" key="7">
    <source>
        <dbReference type="ARBA" id="ARBA00022679"/>
    </source>
</evidence>
<comment type="catalytic activity">
    <reaction evidence="11">
        <text>2'-deoxyinosine + phosphate = 2-deoxy-alpha-D-ribose 1-phosphate + hypoxanthine</text>
        <dbReference type="Rhea" id="RHEA:27750"/>
        <dbReference type="ChEBI" id="CHEBI:17368"/>
        <dbReference type="ChEBI" id="CHEBI:28997"/>
        <dbReference type="ChEBI" id="CHEBI:43474"/>
        <dbReference type="ChEBI" id="CHEBI:57259"/>
        <dbReference type="EC" id="2.4.2.1"/>
    </reaction>
</comment>
<comment type="catalytic activity">
    <reaction evidence="9">
        <text>inosine + phosphate = alpha-D-ribose 1-phosphate + hypoxanthine</text>
        <dbReference type="Rhea" id="RHEA:27646"/>
        <dbReference type="ChEBI" id="CHEBI:17368"/>
        <dbReference type="ChEBI" id="CHEBI:17596"/>
        <dbReference type="ChEBI" id="CHEBI:43474"/>
        <dbReference type="ChEBI" id="CHEBI:57720"/>
        <dbReference type="EC" id="2.4.2.1"/>
    </reaction>
</comment>
<evidence type="ECO:0000256" key="10">
    <source>
        <dbReference type="ARBA" id="ARBA00023929"/>
    </source>
</evidence>
<protein>
    <recommendedName>
        <fullName evidence="5 13">Purine nucleoside phosphorylase</fullName>
        <ecNumber evidence="4 13">2.4.2.1</ecNumber>
    </recommendedName>
    <alternativeName>
        <fullName evidence="13">Inosine-guanosine phosphorylase</fullName>
    </alternativeName>
</protein>
<dbReference type="InterPro" id="IPR011268">
    <property type="entry name" value="Purine_phosphorylase"/>
</dbReference>
<dbReference type="FunFam" id="3.40.50.1580:FF:000004">
    <property type="entry name" value="Purine nucleoside phosphorylase"/>
    <property type="match status" value="1"/>
</dbReference>
<name>A0AAE0ZQK1_9GAST</name>
<keyword evidence="8" id="KW-0660">Purine salvage</keyword>
<keyword evidence="16" id="KW-1185">Reference proteome</keyword>
<dbReference type="InterPro" id="IPR018099">
    <property type="entry name" value="Purine_phosphorylase-2_CS"/>
</dbReference>
<gene>
    <name evidence="15" type="ORF">RRG08_022314</name>
</gene>
<dbReference type="NCBIfam" id="TIGR01700">
    <property type="entry name" value="PNPH"/>
    <property type="match status" value="1"/>
</dbReference>
<dbReference type="NCBIfam" id="TIGR01697">
    <property type="entry name" value="PNPH-PUNA-XAPA"/>
    <property type="match status" value="1"/>
</dbReference>
<evidence type="ECO:0000256" key="11">
    <source>
        <dbReference type="ARBA" id="ARBA00023950"/>
    </source>
</evidence>
<evidence type="ECO:0000259" key="14">
    <source>
        <dbReference type="Pfam" id="PF01048"/>
    </source>
</evidence>
<organism evidence="15 16">
    <name type="scientific">Elysia crispata</name>
    <name type="common">lettuce slug</name>
    <dbReference type="NCBI Taxonomy" id="231223"/>
    <lineage>
        <taxon>Eukaryota</taxon>
        <taxon>Metazoa</taxon>
        <taxon>Spiralia</taxon>
        <taxon>Lophotrochozoa</taxon>
        <taxon>Mollusca</taxon>
        <taxon>Gastropoda</taxon>
        <taxon>Heterobranchia</taxon>
        <taxon>Euthyneura</taxon>
        <taxon>Panpulmonata</taxon>
        <taxon>Sacoglossa</taxon>
        <taxon>Placobranchoidea</taxon>
        <taxon>Plakobranchidae</taxon>
        <taxon>Elysia</taxon>
    </lineage>
</organism>
<evidence type="ECO:0000256" key="3">
    <source>
        <dbReference type="ARBA" id="ARBA00011233"/>
    </source>
</evidence>
<dbReference type="PIRSF" id="PIRSF000477">
    <property type="entry name" value="PurNPase"/>
    <property type="match status" value="1"/>
</dbReference>
<comment type="catalytic activity">
    <reaction evidence="10">
        <text>2'-deoxyguanosine + phosphate = 2-deoxy-alpha-D-ribose 1-phosphate + guanine</text>
        <dbReference type="Rhea" id="RHEA:27738"/>
        <dbReference type="ChEBI" id="CHEBI:16235"/>
        <dbReference type="ChEBI" id="CHEBI:17172"/>
        <dbReference type="ChEBI" id="CHEBI:43474"/>
        <dbReference type="ChEBI" id="CHEBI:57259"/>
        <dbReference type="EC" id="2.4.2.1"/>
    </reaction>
</comment>
<dbReference type="Proteomes" id="UP001283361">
    <property type="component" value="Unassembled WGS sequence"/>
</dbReference>
<comment type="subunit">
    <text evidence="3">Homotrimer.</text>
</comment>
<dbReference type="SUPFAM" id="SSF53167">
    <property type="entry name" value="Purine and uridine phosphorylases"/>
    <property type="match status" value="1"/>
</dbReference>
<evidence type="ECO:0000313" key="16">
    <source>
        <dbReference type="Proteomes" id="UP001283361"/>
    </source>
</evidence>
<dbReference type="InterPro" id="IPR000845">
    <property type="entry name" value="Nucleoside_phosphorylase_d"/>
</dbReference>
<dbReference type="PANTHER" id="PTHR11904:SF9">
    <property type="entry name" value="PURINE NUCLEOSIDE PHOSPHORYLASE-RELATED"/>
    <property type="match status" value="1"/>
</dbReference>
<proteinExistence type="inferred from homology"/>
<evidence type="ECO:0000256" key="12">
    <source>
        <dbReference type="ARBA" id="ARBA00023970"/>
    </source>
</evidence>
<dbReference type="Gene3D" id="3.40.50.1580">
    <property type="entry name" value="Nucleoside phosphorylase domain"/>
    <property type="match status" value="1"/>
</dbReference>
<dbReference type="CDD" id="cd09009">
    <property type="entry name" value="PNP-EcPNPII_like"/>
    <property type="match status" value="1"/>
</dbReference>
<dbReference type="InterPro" id="IPR035994">
    <property type="entry name" value="Nucleoside_phosphorylase_sf"/>
</dbReference>
<dbReference type="GO" id="GO:0005737">
    <property type="term" value="C:cytoplasm"/>
    <property type="evidence" value="ECO:0007669"/>
    <property type="project" value="TreeGrafter"/>
</dbReference>
<evidence type="ECO:0000256" key="8">
    <source>
        <dbReference type="ARBA" id="ARBA00022726"/>
    </source>
</evidence>
<evidence type="ECO:0000256" key="13">
    <source>
        <dbReference type="PIRNR" id="PIRNR000477"/>
    </source>
</evidence>
<sequence length="291" mass="31669">MAATNSDMSTSGYSFEDIQAMAQEVLKYSSLRPKIGIICGTGLGGIGDVLEDPVPVPYEVIPDFPVSTVKGHSGKFVFGMIQGKPVLLMMGRLHYYEGYPMWKVAMPVRVMKAIGIETLIITNAAGGLNPKYKPGDMMIINDHIDFPGLTGECVLIGKNDERFGPRFLAMSDAYDKDLGNKFKECMVQLGHGSLLHEGIYIMVGGPTFSTTAEYKVLRMFGADAIGMSTIPEVVVGRHSNMKVFGLSLITDAADLECASKNKLTHEDVLKIANDSALLLQKVFVNFISMVN</sequence>
<dbReference type="GO" id="GO:0004731">
    <property type="term" value="F:purine-nucleoside phosphorylase activity"/>
    <property type="evidence" value="ECO:0007669"/>
    <property type="project" value="UniProtKB-EC"/>
</dbReference>
<comment type="function">
    <text evidence="13">The purine nucleoside phosphorylases catalyze the phosphorolytic breakdown of the N-glycosidic bond in the beta-(deoxy)ribonucleoside molecules, with the formation of the corresponding free purine bases and pentose-1-phosphate.</text>
</comment>
<dbReference type="PROSITE" id="PS01240">
    <property type="entry name" value="PNP_MTAP_2"/>
    <property type="match status" value="1"/>
</dbReference>
<keyword evidence="6 13" id="KW-0328">Glycosyltransferase</keyword>
<evidence type="ECO:0000256" key="9">
    <source>
        <dbReference type="ARBA" id="ARBA00023918"/>
    </source>
</evidence>
<keyword evidence="7 13" id="KW-0808">Transferase</keyword>
<comment type="catalytic activity">
    <reaction evidence="12">
        <text>guanosine + phosphate = alpha-D-ribose 1-phosphate + guanine</text>
        <dbReference type="Rhea" id="RHEA:13233"/>
        <dbReference type="ChEBI" id="CHEBI:16235"/>
        <dbReference type="ChEBI" id="CHEBI:16750"/>
        <dbReference type="ChEBI" id="CHEBI:43474"/>
        <dbReference type="ChEBI" id="CHEBI:57720"/>
        <dbReference type="EC" id="2.4.2.1"/>
    </reaction>
</comment>
<comment type="caution">
    <text evidence="15">The sequence shown here is derived from an EMBL/GenBank/DDBJ whole genome shotgun (WGS) entry which is preliminary data.</text>
</comment>
<dbReference type="NCBIfam" id="NF006054">
    <property type="entry name" value="PRK08202.1"/>
    <property type="match status" value="1"/>
</dbReference>
<comment type="pathway">
    <text evidence="1 13">Purine metabolism; purine nucleoside salvage.</text>
</comment>
<evidence type="ECO:0000256" key="4">
    <source>
        <dbReference type="ARBA" id="ARBA00011886"/>
    </source>
</evidence>